<evidence type="ECO:0000313" key="3">
    <source>
        <dbReference type="Proteomes" id="UP001180754"/>
    </source>
</evidence>
<dbReference type="RefSeq" id="WP_311722079.1">
    <property type="nucleotide sequence ID" value="NZ_JAVRFD010000001.1"/>
</dbReference>
<dbReference type="EMBL" id="JAVRFD010000001">
    <property type="protein sequence ID" value="MDT0541796.1"/>
    <property type="molecule type" value="Genomic_DNA"/>
</dbReference>
<evidence type="ECO:0000313" key="2">
    <source>
        <dbReference type="EMBL" id="MDT0541796.1"/>
    </source>
</evidence>
<protein>
    <submittedName>
        <fullName evidence="2">Uncharacterized protein</fullName>
    </submittedName>
</protein>
<evidence type="ECO:0000256" key="1">
    <source>
        <dbReference type="SAM" id="MobiDB-lite"/>
    </source>
</evidence>
<gene>
    <name evidence="2" type="ORF">RND15_03565</name>
</gene>
<accession>A0ABU2X8G3</accession>
<keyword evidence="3" id="KW-1185">Reference proteome</keyword>
<sequence>MAFALGEPLLLAPFSPLFPSVEDDVSPDPPLEQAESARRAEAASAPNAAARERWRMVEGPPSGHDFAGRTGQLRFTLHLL</sequence>
<dbReference type="Proteomes" id="UP001180754">
    <property type="component" value="Unassembled WGS sequence"/>
</dbReference>
<organism evidence="2 3">
    <name type="scientific">Streptomyces lonegramiae</name>
    <dbReference type="NCBI Taxonomy" id="3075524"/>
    <lineage>
        <taxon>Bacteria</taxon>
        <taxon>Bacillati</taxon>
        <taxon>Actinomycetota</taxon>
        <taxon>Actinomycetes</taxon>
        <taxon>Kitasatosporales</taxon>
        <taxon>Streptomycetaceae</taxon>
        <taxon>Streptomyces</taxon>
    </lineage>
</organism>
<comment type="caution">
    <text evidence="2">The sequence shown here is derived from an EMBL/GenBank/DDBJ whole genome shotgun (WGS) entry which is preliminary data.</text>
</comment>
<feature type="region of interest" description="Disordered" evidence="1">
    <location>
        <begin position="21"/>
        <end position="69"/>
    </location>
</feature>
<proteinExistence type="predicted"/>
<name>A0ABU2X8G3_9ACTN</name>
<reference evidence="2" key="1">
    <citation type="submission" date="2024-05" db="EMBL/GenBank/DDBJ databases">
        <title>30 novel species of actinomycetes from the DSMZ collection.</title>
        <authorList>
            <person name="Nouioui I."/>
        </authorList>
    </citation>
    <scope>NUCLEOTIDE SEQUENCE</scope>
    <source>
        <strain evidence="2">DSM 41529</strain>
    </source>
</reference>